<protein>
    <recommendedName>
        <fullName evidence="4">Secreted protein</fullName>
    </recommendedName>
</protein>
<dbReference type="EMBL" id="CP137080">
    <property type="protein sequence ID" value="WOQ69539.1"/>
    <property type="molecule type" value="Genomic_DNA"/>
</dbReference>
<sequence>MTAMILLMSFLALAALTGIAGTVHLLLTDGYRRVPTDRARIPDRTRSEPVASESAATRVHAQKSRDVNLGVELPRAVGRTL</sequence>
<accession>A0AAU0MGX0</accession>
<keyword evidence="3" id="KW-1185">Reference proteome</keyword>
<reference evidence="2 3" key="1">
    <citation type="submission" date="2023-10" db="EMBL/GenBank/DDBJ databases">
        <title>Y20.</title>
        <authorList>
            <person name="Zhang G."/>
            <person name="Ding Y."/>
        </authorList>
    </citation>
    <scope>NUCLEOTIDE SEQUENCE [LARGE SCALE GENOMIC DNA]</scope>
    <source>
        <strain evidence="2 3">Y20</strain>
    </source>
</reference>
<name>A0AAU0MGX0_9MICO</name>
<dbReference type="KEGG" id="mliy:RYJ27_12710"/>
<evidence type="ECO:0008006" key="4">
    <source>
        <dbReference type="Google" id="ProtNLM"/>
    </source>
</evidence>
<dbReference type="RefSeq" id="WP_330170662.1">
    <property type="nucleotide sequence ID" value="NZ_CP137080.1"/>
</dbReference>
<dbReference type="AlphaFoldDB" id="A0AAU0MGX0"/>
<gene>
    <name evidence="2" type="ORF">RYJ27_12710</name>
</gene>
<evidence type="ECO:0000313" key="3">
    <source>
        <dbReference type="Proteomes" id="UP001329313"/>
    </source>
</evidence>
<evidence type="ECO:0000256" key="1">
    <source>
        <dbReference type="SAM" id="MobiDB-lite"/>
    </source>
</evidence>
<feature type="region of interest" description="Disordered" evidence="1">
    <location>
        <begin position="42"/>
        <end position="63"/>
    </location>
</feature>
<proteinExistence type="predicted"/>
<organism evidence="2 3">
    <name type="scientific">Microbacterium limosum</name>
    <dbReference type="NCBI Taxonomy" id="3079935"/>
    <lineage>
        <taxon>Bacteria</taxon>
        <taxon>Bacillati</taxon>
        <taxon>Actinomycetota</taxon>
        <taxon>Actinomycetes</taxon>
        <taxon>Micrococcales</taxon>
        <taxon>Microbacteriaceae</taxon>
        <taxon>Microbacterium</taxon>
    </lineage>
</organism>
<dbReference type="Proteomes" id="UP001329313">
    <property type="component" value="Chromosome"/>
</dbReference>
<evidence type="ECO:0000313" key="2">
    <source>
        <dbReference type="EMBL" id="WOQ69539.1"/>
    </source>
</evidence>